<dbReference type="EMBL" id="BPLR01012674">
    <property type="protein sequence ID" value="GIY55796.1"/>
    <property type="molecule type" value="Genomic_DNA"/>
</dbReference>
<accession>A0AAV4UDC4</accession>
<organism evidence="2 3">
    <name type="scientific">Caerostris extrusa</name>
    <name type="common">Bark spider</name>
    <name type="synonym">Caerostris bankana</name>
    <dbReference type="NCBI Taxonomy" id="172846"/>
    <lineage>
        <taxon>Eukaryota</taxon>
        <taxon>Metazoa</taxon>
        <taxon>Ecdysozoa</taxon>
        <taxon>Arthropoda</taxon>
        <taxon>Chelicerata</taxon>
        <taxon>Arachnida</taxon>
        <taxon>Araneae</taxon>
        <taxon>Araneomorphae</taxon>
        <taxon>Entelegynae</taxon>
        <taxon>Araneoidea</taxon>
        <taxon>Araneidae</taxon>
        <taxon>Caerostris</taxon>
    </lineage>
</organism>
<feature type="region of interest" description="Disordered" evidence="1">
    <location>
        <begin position="1"/>
        <end position="23"/>
    </location>
</feature>
<evidence type="ECO:0000256" key="1">
    <source>
        <dbReference type="SAM" id="MobiDB-lite"/>
    </source>
</evidence>
<feature type="compositionally biased region" description="Polar residues" evidence="1">
    <location>
        <begin position="82"/>
        <end position="116"/>
    </location>
</feature>
<sequence length="130" mass="14378">MFPEPSTMNIEITSPQDTADSETESLIVHANGDATLDDLLSENECETDVEIGTEDGIKSKYLNHRSDSTFLNLEPRAQTRLLSRSHSANDLTTQPDALSVNSLASEPPRRNSSGEYPTNYMRASCHPRSH</sequence>
<dbReference type="AlphaFoldDB" id="A0AAV4UDC4"/>
<evidence type="ECO:0000313" key="2">
    <source>
        <dbReference type="EMBL" id="GIY55796.1"/>
    </source>
</evidence>
<proteinExistence type="predicted"/>
<protein>
    <submittedName>
        <fullName evidence="2">Uncharacterized protein</fullName>
    </submittedName>
</protein>
<evidence type="ECO:0000313" key="3">
    <source>
        <dbReference type="Proteomes" id="UP001054945"/>
    </source>
</evidence>
<keyword evidence="3" id="KW-1185">Reference proteome</keyword>
<comment type="caution">
    <text evidence="2">The sequence shown here is derived from an EMBL/GenBank/DDBJ whole genome shotgun (WGS) entry which is preliminary data.</text>
</comment>
<feature type="compositionally biased region" description="Polar residues" evidence="1">
    <location>
        <begin position="1"/>
        <end position="18"/>
    </location>
</feature>
<name>A0AAV4UDC4_CAEEX</name>
<dbReference type="Proteomes" id="UP001054945">
    <property type="component" value="Unassembled WGS sequence"/>
</dbReference>
<feature type="region of interest" description="Disordered" evidence="1">
    <location>
        <begin position="82"/>
        <end position="130"/>
    </location>
</feature>
<reference evidence="2 3" key="1">
    <citation type="submission" date="2021-06" db="EMBL/GenBank/DDBJ databases">
        <title>Caerostris extrusa draft genome.</title>
        <authorList>
            <person name="Kono N."/>
            <person name="Arakawa K."/>
        </authorList>
    </citation>
    <scope>NUCLEOTIDE SEQUENCE [LARGE SCALE GENOMIC DNA]</scope>
</reference>
<gene>
    <name evidence="2" type="primary">AVEN_151720_1</name>
    <name evidence="2" type="ORF">CEXT_313191</name>
</gene>